<keyword evidence="7" id="KW-0560">Oxidoreductase</keyword>
<feature type="domain" description="4Fe-4S ferredoxin-type" evidence="10">
    <location>
        <begin position="576"/>
        <end position="605"/>
    </location>
</feature>
<dbReference type="FunFam" id="3.50.50.60:FF:000644">
    <property type="entry name" value="H(2):CoB-CoM heterodisulfide,ferredoxin reductase subunit A"/>
    <property type="match status" value="1"/>
</dbReference>
<feature type="domain" description="4Fe-4S ferredoxin-type" evidence="10">
    <location>
        <begin position="282"/>
        <end position="316"/>
    </location>
</feature>
<keyword evidence="5" id="KW-0285">Flavoprotein</keyword>
<keyword evidence="3" id="KW-0004">4Fe-4S</keyword>
<evidence type="ECO:0000256" key="6">
    <source>
        <dbReference type="ARBA" id="ARBA00022994"/>
    </source>
</evidence>
<dbReference type="PROSITE" id="PS00198">
    <property type="entry name" value="4FE4S_FER_1"/>
    <property type="match status" value="2"/>
</dbReference>
<evidence type="ECO:0000256" key="1">
    <source>
        <dbReference type="ARBA" id="ARBA00001974"/>
    </source>
</evidence>
<sequence length="654" mass="71232">MEKIGVFVCHCGLNIAGTVDVKKVVSAISTYRDVAHAEEYKYMCSDPGQNLVIKAIKEKGLSGVVVAACSPTLHEATFRKAAERAGLNPYKVEIANIREQCSWVHDDKALATAKAIKIVRTMVEKVRGDSPLETIKVDVTKKALVIGGGISGIQAALDIANSGYPVILVERQPSIGGHMAQLSETFPTLDCSQCILTPKMVDVSKHPNITLHTYSEVEEVSGYVGNFKVRIKKKAAYVDREKCTGCGLCSEKCPSKNNSSEFERGMASRKAIYTPFPQAVPNKPVIDRESCTYFQTGKCGVCAKVCTVGAIDYEQQDEIIEEQVGSIVIATGYEVHPVNKFAEYGYGTIPDVIDGLQFERMLSASGPTEGEVKRPSDGKTPQEVVFIQCAGSRDPEKYFPYCSKICCMYTAKHAKLYKHKVHGGQPYVFYIDIRAGGKKYEEFVQQAMEEEKVVYLRGKVSRIYRDGDKVMVCGEDTLLGKKVEIAADLVVLASAITAQSDSRELAQKLKVAVDEFGFFSEAHPKLRPVESNTGGFFLAGAAQAPKDIPEAVAQASATAAKVTALFSGKYLEHEPIVATVVEDLCSGCRICVSACPYGAREYDKEKKVAKVNEVLCEGCGACVSACASGATQQNNFSDQQYYEMIFTALEESNV</sequence>
<dbReference type="AlphaFoldDB" id="A0A1F5R5W0"/>
<dbReference type="Proteomes" id="UP000177230">
    <property type="component" value="Unassembled WGS sequence"/>
</dbReference>
<dbReference type="PROSITE" id="PS51379">
    <property type="entry name" value="4FE4S_FER_2"/>
    <property type="match status" value="4"/>
</dbReference>
<dbReference type="InterPro" id="IPR036188">
    <property type="entry name" value="FAD/NAD-bd_sf"/>
</dbReference>
<evidence type="ECO:0000256" key="8">
    <source>
        <dbReference type="ARBA" id="ARBA00023004"/>
    </source>
</evidence>
<feature type="domain" description="4Fe-4S ferredoxin-type" evidence="10">
    <location>
        <begin position="234"/>
        <end position="265"/>
    </location>
</feature>
<dbReference type="Gene3D" id="3.30.70.20">
    <property type="match status" value="3"/>
</dbReference>
<dbReference type="SUPFAM" id="SSF54862">
    <property type="entry name" value="4Fe-4S ferredoxins"/>
    <property type="match status" value="1"/>
</dbReference>
<dbReference type="Gene3D" id="3.40.50.720">
    <property type="entry name" value="NAD(P)-binding Rossmann-like Domain"/>
    <property type="match status" value="1"/>
</dbReference>
<dbReference type="SUPFAM" id="SSF51905">
    <property type="entry name" value="FAD/NAD(P)-binding domain"/>
    <property type="match status" value="1"/>
</dbReference>
<dbReference type="GO" id="GO:0016491">
    <property type="term" value="F:oxidoreductase activity"/>
    <property type="evidence" value="ECO:0007669"/>
    <property type="project" value="UniProtKB-KW"/>
</dbReference>
<proteinExistence type="inferred from homology"/>
<dbReference type="InterPro" id="IPR017900">
    <property type="entry name" value="4Fe4S_Fe_S_CS"/>
</dbReference>
<evidence type="ECO:0000256" key="4">
    <source>
        <dbReference type="ARBA" id="ARBA00022723"/>
    </source>
</evidence>
<dbReference type="GO" id="GO:0051539">
    <property type="term" value="F:4 iron, 4 sulfur cluster binding"/>
    <property type="evidence" value="ECO:0007669"/>
    <property type="project" value="UniProtKB-KW"/>
</dbReference>
<evidence type="ECO:0000256" key="5">
    <source>
        <dbReference type="ARBA" id="ARBA00022827"/>
    </source>
</evidence>
<keyword evidence="5" id="KW-0274">FAD</keyword>
<dbReference type="GO" id="GO:0015948">
    <property type="term" value="P:methanogenesis"/>
    <property type="evidence" value="ECO:0007669"/>
    <property type="project" value="UniProtKB-KW"/>
</dbReference>
<dbReference type="Pfam" id="PF12831">
    <property type="entry name" value="FAD_oxidored"/>
    <property type="match status" value="1"/>
</dbReference>
<keyword evidence="8" id="KW-0408">Iron</keyword>
<dbReference type="PANTHER" id="PTHR43498:SF1">
    <property type="entry name" value="COB--COM HETERODISULFIDE REDUCTASE IRON-SULFUR SUBUNIT A"/>
    <property type="match status" value="1"/>
</dbReference>
<dbReference type="GO" id="GO:0046872">
    <property type="term" value="F:metal ion binding"/>
    <property type="evidence" value="ECO:0007669"/>
    <property type="project" value="UniProtKB-KW"/>
</dbReference>
<comment type="caution">
    <text evidence="11">The sequence shown here is derived from an EMBL/GenBank/DDBJ whole genome shotgun (WGS) entry which is preliminary data.</text>
</comment>
<dbReference type="InterPro" id="IPR039650">
    <property type="entry name" value="HdrA-like"/>
</dbReference>
<dbReference type="Pfam" id="PF12838">
    <property type="entry name" value="Fer4_7"/>
    <property type="match status" value="1"/>
</dbReference>
<evidence type="ECO:0000256" key="7">
    <source>
        <dbReference type="ARBA" id="ARBA00023002"/>
    </source>
</evidence>
<evidence type="ECO:0000256" key="3">
    <source>
        <dbReference type="ARBA" id="ARBA00022485"/>
    </source>
</evidence>
<comment type="similarity">
    <text evidence="2">Belongs to the HdrA family.</text>
</comment>
<dbReference type="EMBL" id="MFFM01000042">
    <property type="protein sequence ID" value="OGF09301.1"/>
    <property type="molecule type" value="Genomic_DNA"/>
</dbReference>
<comment type="cofactor">
    <cofactor evidence="1">
        <name>FAD</name>
        <dbReference type="ChEBI" id="CHEBI:57692"/>
    </cofactor>
</comment>
<dbReference type="InterPro" id="IPR017896">
    <property type="entry name" value="4Fe4S_Fe-S-bd"/>
</dbReference>
<dbReference type="Pfam" id="PF00037">
    <property type="entry name" value="Fer4"/>
    <property type="match status" value="1"/>
</dbReference>
<keyword evidence="9" id="KW-0411">Iron-sulfur</keyword>
<keyword evidence="6" id="KW-0484">Methanogenesis</keyword>
<evidence type="ECO:0000313" key="12">
    <source>
        <dbReference type="Proteomes" id="UP000177230"/>
    </source>
</evidence>
<keyword evidence="4" id="KW-0479">Metal-binding</keyword>
<evidence type="ECO:0000256" key="2">
    <source>
        <dbReference type="ARBA" id="ARBA00006561"/>
    </source>
</evidence>
<evidence type="ECO:0000259" key="10">
    <source>
        <dbReference type="PROSITE" id="PS51379"/>
    </source>
</evidence>
<gene>
    <name evidence="11" type="ORF">A2024_08410</name>
</gene>
<evidence type="ECO:0000256" key="9">
    <source>
        <dbReference type="ARBA" id="ARBA00023014"/>
    </source>
</evidence>
<name>A0A1F5R5W0_9BACT</name>
<feature type="domain" description="4Fe-4S ferredoxin-type" evidence="10">
    <location>
        <begin position="607"/>
        <end position="636"/>
    </location>
</feature>
<evidence type="ECO:0000313" key="11">
    <source>
        <dbReference type="EMBL" id="OGF09301.1"/>
    </source>
</evidence>
<dbReference type="PANTHER" id="PTHR43498">
    <property type="entry name" value="FERREDOXIN:COB-COM HETERODISULFIDE REDUCTASE SUBUNIT A"/>
    <property type="match status" value="1"/>
</dbReference>
<protein>
    <submittedName>
        <fullName evidence="11">Disulfide reductase</fullName>
    </submittedName>
</protein>
<accession>A0A1F5R5W0</accession>
<reference evidence="11 12" key="1">
    <citation type="journal article" date="2016" name="Nat. Commun.">
        <title>Thousands of microbial genomes shed light on interconnected biogeochemical processes in an aquifer system.</title>
        <authorList>
            <person name="Anantharaman K."/>
            <person name="Brown C.T."/>
            <person name="Hug L.A."/>
            <person name="Sharon I."/>
            <person name="Castelle C.J."/>
            <person name="Probst A.J."/>
            <person name="Thomas B.C."/>
            <person name="Singh A."/>
            <person name="Wilkins M.J."/>
            <person name="Karaoz U."/>
            <person name="Brodie E.L."/>
            <person name="Williams K.H."/>
            <person name="Hubbard S.S."/>
            <person name="Banfield J.F."/>
        </authorList>
    </citation>
    <scope>NUCLEOTIDE SEQUENCE [LARGE SCALE GENOMIC DNA]</scope>
</reference>
<organism evidence="11 12">
    <name type="scientific">Candidatus Edwardsbacteria bacterium GWF2_54_11</name>
    <dbReference type="NCBI Taxonomy" id="1817851"/>
    <lineage>
        <taxon>Bacteria</taxon>
        <taxon>Candidatus Edwardsiibacteriota</taxon>
    </lineage>
</organism>